<evidence type="ECO:0000256" key="12">
    <source>
        <dbReference type="RuleBase" id="RU361188"/>
    </source>
</evidence>
<comment type="catalytic activity">
    <reaction evidence="11">
        <text>an N-acyl-1-beta-D-glucosyl-15-methylhexadecasphing-4-enine + H2O = an N-acyl-15-methylhexadecasphing-4-enine + D-glucose</text>
        <dbReference type="Rhea" id="RHEA:34755"/>
        <dbReference type="ChEBI" id="CHEBI:4167"/>
        <dbReference type="ChEBI" id="CHEBI:15377"/>
        <dbReference type="ChEBI" id="CHEBI:70815"/>
        <dbReference type="ChEBI" id="CHEBI:70846"/>
    </reaction>
    <physiologicalReaction direction="left-to-right" evidence="11">
        <dbReference type="Rhea" id="RHEA:34756"/>
    </physiologicalReaction>
</comment>
<protein>
    <recommendedName>
        <fullName evidence="5 12">Glucosylceramidase</fullName>
        <ecNumber evidence="5 12">3.2.1.45</ecNumber>
    </recommendedName>
</protein>
<dbReference type="GO" id="GO:0016758">
    <property type="term" value="F:hexosyltransferase activity"/>
    <property type="evidence" value="ECO:0007669"/>
    <property type="project" value="UniProtKB-ARBA"/>
</dbReference>
<dbReference type="PRINTS" id="PR00843">
    <property type="entry name" value="GLHYDRLASE30"/>
</dbReference>
<keyword evidence="17" id="KW-1185">Reference proteome</keyword>
<sequence>MVERWNLYLFIWILFVFWIKGGGGNKCLSRQYEYDSVVCVCNSTYCDSLPKIKEIPVGTYQMYTSSKEGLRFQPAYGSFFDSSQNIKNGVEFLVQRTHKFQSILGFGGAFTDSAGINILSLTKRTQENLLRSYFSPEGIEYNFGRVPIAGTDFSTYTYTYDDHENDASLSLFNLTKEDYKYKIPLVHRAQAMSDEEVRLIATAWTAPPWMKTNHDFSGFGFLKKDFNQAWAQYHIRFLDEYHKAGVNFWAVTTGNEPLNGMVPINRFNSLGWTPAAHSEWISENLGPSIRSSRHNQTLIIGLDDQRILLPWWMDIVMRNPNTARFVDGIGVHWYLDNIVPVNVLDRTHTKFPDKFIINTEACNGDKPWDWKKVQLGSWKRAEAYIESVIQDLHHWVAGWVDWNLALDKQGGPNWAKNFVDSPIIVDPNNDEFYKQPMFYALGHFSKFIRRGASRIGIAPDSADKVFSLGVINPDGGVVVVLFNKRSRNVDVTLTDPERGSVPLTLPKRSISTLVYW</sequence>
<dbReference type="InterPro" id="IPR001139">
    <property type="entry name" value="Glyco_hydro_30"/>
</dbReference>
<dbReference type="GO" id="GO:0006914">
    <property type="term" value="P:autophagy"/>
    <property type="evidence" value="ECO:0007669"/>
    <property type="project" value="UniProtKB-ARBA"/>
</dbReference>
<evidence type="ECO:0000256" key="7">
    <source>
        <dbReference type="ARBA" id="ARBA00022801"/>
    </source>
</evidence>
<evidence type="ECO:0000256" key="13">
    <source>
        <dbReference type="SAM" id="Phobius"/>
    </source>
</evidence>
<proteinExistence type="inferred from homology"/>
<dbReference type="GO" id="GO:0006680">
    <property type="term" value="P:glucosylceramide catabolic process"/>
    <property type="evidence" value="ECO:0007669"/>
    <property type="project" value="TreeGrafter"/>
</dbReference>
<dbReference type="InterPro" id="IPR017853">
    <property type="entry name" value="GH"/>
</dbReference>
<name>A0A9P0AHW1_BEMTA</name>
<dbReference type="OrthoDB" id="6624366at2759"/>
<comment type="similarity">
    <text evidence="4 12">Belongs to the glycosyl hydrolase 30 family.</text>
</comment>
<evidence type="ECO:0000256" key="5">
    <source>
        <dbReference type="ARBA" id="ARBA00012658"/>
    </source>
</evidence>
<dbReference type="GO" id="GO:0005764">
    <property type="term" value="C:lysosome"/>
    <property type="evidence" value="ECO:0007669"/>
    <property type="project" value="UniProtKB-ARBA"/>
</dbReference>
<evidence type="ECO:0000256" key="4">
    <source>
        <dbReference type="ARBA" id="ARBA00005382"/>
    </source>
</evidence>
<comment type="catalytic activity">
    <reaction evidence="1">
        <text>a beta-D-glucosyl-(1&lt;-&gt;1')-N-acylsphing-4-enine + H2O = an N-acylsphing-4-enine + D-glucose</text>
        <dbReference type="Rhea" id="RHEA:13269"/>
        <dbReference type="ChEBI" id="CHEBI:4167"/>
        <dbReference type="ChEBI" id="CHEBI:15377"/>
        <dbReference type="ChEBI" id="CHEBI:22801"/>
        <dbReference type="ChEBI" id="CHEBI:52639"/>
        <dbReference type="EC" id="3.2.1.45"/>
    </reaction>
    <physiologicalReaction direction="left-to-right" evidence="1">
        <dbReference type="Rhea" id="RHEA:13270"/>
    </physiologicalReaction>
</comment>
<evidence type="ECO:0000256" key="2">
    <source>
        <dbReference type="ARBA" id="ARBA00004760"/>
    </source>
</evidence>
<evidence type="ECO:0000256" key="8">
    <source>
        <dbReference type="ARBA" id="ARBA00022919"/>
    </source>
</evidence>
<dbReference type="GO" id="GO:0008202">
    <property type="term" value="P:steroid metabolic process"/>
    <property type="evidence" value="ECO:0007669"/>
    <property type="project" value="UniProtKB-ARBA"/>
</dbReference>
<dbReference type="Pfam" id="PF02055">
    <property type="entry name" value="Glyco_hydro_30"/>
    <property type="match status" value="1"/>
</dbReference>
<keyword evidence="13" id="KW-0472">Membrane</keyword>
<comment type="catalytic activity">
    <reaction evidence="10">
        <text>a beta-D-glucosylceramide + H2O = an N-acyl-sphingoid base + D-glucose</text>
        <dbReference type="Rhea" id="RHEA:81447"/>
        <dbReference type="ChEBI" id="CHEBI:4167"/>
        <dbReference type="ChEBI" id="CHEBI:15377"/>
        <dbReference type="ChEBI" id="CHEBI:83264"/>
        <dbReference type="ChEBI" id="CHEBI:83273"/>
    </reaction>
    <physiologicalReaction direction="left-to-right" evidence="10">
        <dbReference type="Rhea" id="RHEA:81448"/>
    </physiologicalReaction>
</comment>
<evidence type="ECO:0000256" key="11">
    <source>
        <dbReference type="ARBA" id="ARBA00051345"/>
    </source>
</evidence>
<dbReference type="Gene3D" id="3.20.20.80">
    <property type="entry name" value="Glycosidases"/>
    <property type="match status" value="1"/>
</dbReference>
<evidence type="ECO:0000256" key="10">
    <source>
        <dbReference type="ARBA" id="ARBA00050474"/>
    </source>
</evidence>
<dbReference type="EC" id="3.2.1.45" evidence="5 12"/>
<evidence type="ECO:0000313" key="17">
    <source>
        <dbReference type="Proteomes" id="UP001152759"/>
    </source>
</evidence>
<dbReference type="Proteomes" id="UP001152759">
    <property type="component" value="Chromosome 6"/>
</dbReference>
<organism evidence="16 17">
    <name type="scientific">Bemisia tabaci</name>
    <name type="common">Sweetpotato whitefly</name>
    <name type="synonym">Aleurodes tabaci</name>
    <dbReference type="NCBI Taxonomy" id="7038"/>
    <lineage>
        <taxon>Eukaryota</taxon>
        <taxon>Metazoa</taxon>
        <taxon>Ecdysozoa</taxon>
        <taxon>Arthropoda</taxon>
        <taxon>Hexapoda</taxon>
        <taxon>Insecta</taxon>
        <taxon>Pterygota</taxon>
        <taxon>Neoptera</taxon>
        <taxon>Paraneoptera</taxon>
        <taxon>Hemiptera</taxon>
        <taxon>Sternorrhyncha</taxon>
        <taxon>Aleyrodoidea</taxon>
        <taxon>Aleyrodidae</taxon>
        <taxon>Aleyrodinae</taxon>
        <taxon>Bemisia</taxon>
    </lineage>
</organism>
<dbReference type="GO" id="GO:0030163">
    <property type="term" value="P:protein catabolic process"/>
    <property type="evidence" value="ECO:0007669"/>
    <property type="project" value="UniProtKB-ARBA"/>
</dbReference>
<gene>
    <name evidence="16" type="ORF">BEMITA_LOCUS10194</name>
</gene>
<dbReference type="Pfam" id="PF17189">
    <property type="entry name" value="Glyco_hydro_30C"/>
    <property type="match status" value="1"/>
</dbReference>
<comment type="pathway">
    <text evidence="2">Lipid metabolism; sphingolipid metabolism.</text>
</comment>
<dbReference type="GO" id="GO:0010605">
    <property type="term" value="P:negative regulation of macromolecule metabolic process"/>
    <property type="evidence" value="ECO:0007669"/>
    <property type="project" value="UniProtKB-ARBA"/>
</dbReference>
<feature type="domain" description="Glycosyl hydrolase family 30 beta sandwich" evidence="15">
    <location>
        <begin position="451"/>
        <end position="513"/>
    </location>
</feature>
<keyword evidence="7 12" id="KW-0378">Hydrolase</keyword>
<dbReference type="PANTHER" id="PTHR11069">
    <property type="entry name" value="GLUCOSYLCERAMIDASE"/>
    <property type="match status" value="1"/>
</dbReference>
<evidence type="ECO:0000259" key="14">
    <source>
        <dbReference type="Pfam" id="PF02055"/>
    </source>
</evidence>
<feature type="transmembrane region" description="Helical" evidence="13">
    <location>
        <begin position="7"/>
        <end position="23"/>
    </location>
</feature>
<reference evidence="16" key="1">
    <citation type="submission" date="2021-12" db="EMBL/GenBank/DDBJ databases">
        <authorList>
            <person name="King R."/>
        </authorList>
    </citation>
    <scope>NUCLEOTIDE SEQUENCE</scope>
</reference>
<keyword evidence="13" id="KW-1133">Transmembrane helix</keyword>
<dbReference type="GO" id="GO:0006066">
    <property type="term" value="P:alcohol metabolic process"/>
    <property type="evidence" value="ECO:0007669"/>
    <property type="project" value="UniProtKB-ARBA"/>
</dbReference>
<evidence type="ECO:0000256" key="9">
    <source>
        <dbReference type="ARBA" id="ARBA00023098"/>
    </source>
</evidence>
<dbReference type="FunFam" id="3.20.20.80:FF:000030">
    <property type="entry name" value="Lysosomal acid glucosylceramidase"/>
    <property type="match status" value="1"/>
</dbReference>
<evidence type="ECO:0000313" key="16">
    <source>
        <dbReference type="EMBL" id="CAH0391594.1"/>
    </source>
</evidence>
<feature type="domain" description="Glycosyl hydrolase family 30 TIM-barrel" evidence="14">
    <location>
        <begin position="103"/>
        <end position="448"/>
    </location>
</feature>
<dbReference type="GO" id="GO:0016241">
    <property type="term" value="P:regulation of macroautophagy"/>
    <property type="evidence" value="ECO:0007669"/>
    <property type="project" value="UniProtKB-ARBA"/>
</dbReference>
<dbReference type="GO" id="GO:0032006">
    <property type="term" value="P:regulation of TOR signaling"/>
    <property type="evidence" value="ECO:0007669"/>
    <property type="project" value="UniProtKB-ARBA"/>
</dbReference>
<dbReference type="GO" id="GO:0042391">
    <property type="term" value="P:regulation of membrane potential"/>
    <property type="evidence" value="ECO:0007669"/>
    <property type="project" value="UniProtKB-ARBA"/>
</dbReference>
<dbReference type="EMBL" id="OU963867">
    <property type="protein sequence ID" value="CAH0391594.1"/>
    <property type="molecule type" value="Genomic_DNA"/>
</dbReference>
<accession>A0A9P0AHW1</accession>
<dbReference type="InterPro" id="IPR033453">
    <property type="entry name" value="Glyco_hydro_30_TIM-barrel"/>
</dbReference>
<keyword evidence="8 12" id="KW-0746">Sphingolipid metabolism</keyword>
<dbReference type="PANTHER" id="PTHR11069:SF23">
    <property type="entry name" value="LYSOSOMAL ACID GLUCOSYLCERAMIDASE"/>
    <property type="match status" value="1"/>
</dbReference>
<evidence type="ECO:0000256" key="3">
    <source>
        <dbReference type="ARBA" id="ARBA00004991"/>
    </source>
</evidence>
<dbReference type="AlphaFoldDB" id="A0A9P0AHW1"/>
<dbReference type="SUPFAM" id="SSF51445">
    <property type="entry name" value="(Trans)glycosidases"/>
    <property type="match status" value="1"/>
</dbReference>
<dbReference type="GO" id="GO:0005102">
    <property type="term" value="F:signaling receptor binding"/>
    <property type="evidence" value="ECO:0007669"/>
    <property type="project" value="UniProtKB-ARBA"/>
</dbReference>
<dbReference type="SUPFAM" id="SSF51011">
    <property type="entry name" value="Glycosyl hydrolase domain"/>
    <property type="match status" value="1"/>
</dbReference>
<dbReference type="InterPro" id="IPR033452">
    <property type="entry name" value="GH30_C"/>
</dbReference>
<dbReference type="GO" id="GO:0051246">
    <property type="term" value="P:regulation of protein metabolic process"/>
    <property type="evidence" value="ECO:0007669"/>
    <property type="project" value="UniProtKB-ARBA"/>
</dbReference>
<keyword evidence="12" id="KW-0326">Glycosidase</keyword>
<keyword evidence="6" id="KW-0732">Signal</keyword>
<keyword evidence="13" id="KW-0812">Transmembrane</keyword>
<evidence type="ECO:0000256" key="6">
    <source>
        <dbReference type="ARBA" id="ARBA00022729"/>
    </source>
</evidence>
<evidence type="ECO:0000259" key="15">
    <source>
        <dbReference type="Pfam" id="PF17189"/>
    </source>
</evidence>
<dbReference type="GO" id="GO:0005774">
    <property type="term" value="C:vacuolar membrane"/>
    <property type="evidence" value="ECO:0007669"/>
    <property type="project" value="UniProtKB-ARBA"/>
</dbReference>
<dbReference type="KEGG" id="btab:109036780"/>
<keyword evidence="9 12" id="KW-0443">Lipid metabolism</keyword>
<evidence type="ECO:0000256" key="1">
    <source>
        <dbReference type="ARBA" id="ARBA00001013"/>
    </source>
</evidence>
<dbReference type="GO" id="GO:0007040">
    <property type="term" value="P:lysosome organization"/>
    <property type="evidence" value="ECO:0007669"/>
    <property type="project" value="UniProtKB-ARBA"/>
</dbReference>
<comment type="pathway">
    <text evidence="3">Sphingolipid metabolism.</text>
</comment>
<dbReference type="GO" id="GO:0004348">
    <property type="term" value="F:glucosylceramidase activity"/>
    <property type="evidence" value="ECO:0007669"/>
    <property type="project" value="UniProtKB-EC"/>
</dbReference>